<keyword evidence="2" id="KW-1185">Reference proteome</keyword>
<evidence type="ECO:0000313" key="2">
    <source>
        <dbReference type="Proteomes" id="UP001172102"/>
    </source>
</evidence>
<dbReference type="Proteomes" id="UP001172102">
    <property type="component" value="Unassembled WGS sequence"/>
</dbReference>
<comment type="caution">
    <text evidence="1">The sequence shown here is derived from an EMBL/GenBank/DDBJ whole genome shotgun (WGS) entry which is preliminary data.</text>
</comment>
<protein>
    <recommendedName>
        <fullName evidence="3">Heterokaryon incompatibility domain-containing protein</fullName>
    </recommendedName>
</protein>
<organism evidence="1 2">
    <name type="scientific">Lasiosphaeris hirsuta</name>
    <dbReference type="NCBI Taxonomy" id="260670"/>
    <lineage>
        <taxon>Eukaryota</taxon>
        <taxon>Fungi</taxon>
        <taxon>Dikarya</taxon>
        <taxon>Ascomycota</taxon>
        <taxon>Pezizomycotina</taxon>
        <taxon>Sordariomycetes</taxon>
        <taxon>Sordariomycetidae</taxon>
        <taxon>Sordariales</taxon>
        <taxon>Lasiosphaeriaceae</taxon>
        <taxon>Lasiosphaeris</taxon>
    </lineage>
</organism>
<gene>
    <name evidence="1" type="ORF">B0H67DRAFT_449381</name>
</gene>
<dbReference type="PANTHER" id="PTHR10622:SF10">
    <property type="entry name" value="HET DOMAIN-CONTAINING PROTEIN"/>
    <property type="match status" value="1"/>
</dbReference>
<dbReference type="EMBL" id="JAUKUA010000001">
    <property type="protein sequence ID" value="KAK0731896.1"/>
    <property type="molecule type" value="Genomic_DNA"/>
</dbReference>
<proteinExistence type="predicted"/>
<accession>A0AA40BCT3</accession>
<dbReference type="PANTHER" id="PTHR10622">
    <property type="entry name" value="HET DOMAIN-CONTAINING PROTEIN"/>
    <property type="match status" value="1"/>
</dbReference>
<evidence type="ECO:0000313" key="1">
    <source>
        <dbReference type="EMBL" id="KAK0731896.1"/>
    </source>
</evidence>
<feature type="non-terminal residue" evidence="1">
    <location>
        <position position="1"/>
    </location>
</feature>
<dbReference type="AlphaFoldDB" id="A0AA40BCT3"/>
<name>A0AA40BCT3_9PEZI</name>
<feature type="non-terminal residue" evidence="1">
    <location>
        <position position="60"/>
    </location>
</feature>
<sequence>IDTCCIDKSSTTELNKAINSIFRWYGRSEVCYTYLSEITGPGRKDRIADSRWFTRGWTLQ</sequence>
<reference evidence="1" key="1">
    <citation type="submission" date="2023-06" db="EMBL/GenBank/DDBJ databases">
        <title>Genome-scale phylogeny and comparative genomics of the fungal order Sordariales.</title>
        <authorList>
            <consortium name="Lawrence Berkeley National Laboratory"/>
            <person name="Hensen N."/>
            <person name="Bonometti L."/>
            <person name="Westerberg I."/>
            <person name="Brannstrom I.O."/>
            <person name="Guillou S."/>
            <person name="Cros-Aarteil S."/>
            <person name="Calhoun S."/>
            <person name="Haridas S."/>
            <person name="Kuo A."/>
            <person name="Mondo S."/>
            <person name="Pangilinan J."/>
            <person name="Riley R."/>
            <person name="Labutti K."/>
            <person name="Andreopoulos B."/>
            <person name="Lipzen A."/>
            <person name="Chen C."/>
            <person name="Yanf M."/>
            <person name="Daum C."/>
            <person name="Ng V."/>
            <person name="Clum A."/>
            <person name="Steindorff A."/>
            <person name="Ohm R."/>
            <person name="Martin F."/>
            <person name="Silar P."/>
            <person name="Natvig D."/>
            <person name="Lalanne C."/>
            <person name="Gautier V."/>
            <person name="Ament-Velasquez S.L."/>
            <person name="Kruys A."/>
            <person name="Hutchinson M.I."/>
            <person name="Powell A.J."/>
            <person name="Barry K."/>
            <person name="Miller A.N."/>
            <person name="Grigoriev I.V."/>
            <person name="Debuchy R."/>
            <person name="Gladieux P."/>
            <person name="Thoren M.H."/>
            <person name="Johannesson H."/>
        </authorList>
    </citation>
    <scope>NUCLEOTIDE SEQUENCE</scope>
    <source>
        <strain evidence="1">SMH4607-1</strain>
    </source>
</reference>
<evidence type="ECO:0008006" key="3">
    <source>
        <dbReference type="Google" id="ProtNLM"/>
    </source>
</evidence>